<sequence>MDSFVTKPSADNYDLAIHNAIPIETGEFNTDSESENIEVNNDFVYNSPVVISYDFVTIDFTRAFVGECIPLRGNK</sequence>
<reference evidence="1 2" key="1">
    <citation type="submission" date="2020-07" db="EMBL/GenBank/DDBJ databases">
        <title>Taxonomic proposal: Crassvirales, a new order of highly abundant and diverse bacterial viruses.</title>
        <authorList>
            <person name="Shkoporov A.N."/>
            <person name="Stockdale S.R."/>
            <person name="Guerin E."/>
            <person name="Ross R.P."/>
            <person name="Hill C."/>
        </authorList>
    </citation>
    <scope>NUCLEOTIDE SEQUENCE [LARGE SCALE GENOMIC DNA]</scope>
</reference>
<dbReference type="Proteomes" id="UP000594037">
    <property type="component" value="Segment"/>
</dbReference>
<evidence type="ECO:0000313" key="1">
    <source>
        <dbReference type="EMBL" id="QOR58625.1"/>
    </source>
</evidence>
<dbReference type="EMBL" id="MT774381">
    <property type="protein sequence ID" value="QOR58625.1"/>
    <property type="molecule type" value="Genomic_DNA"/>
</dbReference>
<protein>
    <submittedName>
        <fullName evidence="1">Uncharacterized protein</fullName>
    </submittedName>
</protein>
<dbReference type="RefSeq" id="YP_010110783.1">
    <property type="nucleotide sequence ID" value="NC_055874.1"/>
</dbReference>
<dbReference type="KEGG" id="vg:65129103"/>
<accession>A0A7M1RW30</accession>
<keyword evidence="2" id="KW-1185">Reference proteome</keyword>
<name>A0A7M1RW30_9CAUD</name>
<organism evidence="1 2">
    <name type="scientific">uncultured phage cr3_1</name>
    <dbReference type="NCBI Taxonomy" id="2772065"/>
    <lineage>
        <taxon>Viruses</taxon>
        <taxon>Duplodnaviria</taxon>
        <taxon>Heunggongvirae</taxon>
        <taxon>Uroviricota</taxon>
        <taxon>Caudoviricetes</taxon>
        <taxon>Crassvirales</taxon>
        <taxon>Intestiviridae</taxon>
        <taxon>Crudevirinae</taxon>
        <taxon>Diorhovirus</taxon>
        <taxon>Diorhovirus intestinalis</taxon>
    </lineage>
</organism>
<proteinExistence type="predicted"/>
<evidence type="ECO:0000313" key="2">
    <source>
        <dbReference type="Proteomes" id="UP000594037"/>
    </source>
</evidence>
<dbReference type="GeneID" id="65129103"/>